<evidence type="ECO:0000256" key="1">
    <source>
        <dbReference type="SAM" id="SignalP"/>
    </source>
</evidence>
<gene>
    <name evidence="2" type="ORF">R1flu_026324</name>
</gene>
<dbReference type="AlphaFoldDB" id="A0ABD1XIM2"/>
<evidence type="ECO:0000313" key="2">
    <source>
        <dbReference type="EMBL" id="KAL2607751.1"/>
    </source>
</evidence>
<feature type="chain" id="PRO_5044838792" description="Secreted protein" evidence="1">
    <location>
        <begin position="19"/>
        <end position="75"/>
    </location>
</feature>
<comment type="caution">
    <text evidence="2">The sequence shown here is derived from an EMBL/GenBank/DDBJ whole genome shotgun (WGS) entry which is preliminary data.</text>
</comment>
<feature type="signal peptide" evidence="1">
    <location>
        <begin position="1"/>
        <end position="18"/>
    </location>
</feature>
<evidence type="ECO:0000313" key="3">
    <source>
        <dbReference type="Proteomes" id="UP001605036"/>
    </source>
</evidence>
<evidence type="ECO:0008006" key="4">
    <source>
        <dbReference type="Google" id="ProtNLM"/>
    </source>
</evidence>
<organism evidence="2 3">
    <name type="scientific">Riccia fluitans</name>
    <dbReference type="NCBI Taxonomy" id="41844"/>
    <lineage>
        <taxon>Eukaryota</taxon>
        <taxon>Viridiplantae</taxon>
        <taxon>Streptophyta</taxon>
        <taxon>Embryophyta</taxon>
        <taxon>Marchantiophyta</taxon>
        <taxon>Marchantiopsida</taxon>
        <taxon>Marchantiidae</taxon>
        <taxon>Marchantiales</taxon>
        <taxon>Ricciaceae</taxon>
        <taxon>Riccia</taxon>
    </lineage>
</organism>
<protein>
    <recommendedName>
        <fullName evidence="4">Secreted protein</fullName>
    </recommendedName>
</protein>
<proteinExistence type="predicted"/>
<keyword evidence="1" id="KW-0732">Signal</keyword>
<accession>A0ABD1XIM2</accession>
<name>A0ABD1XIM2_9MARC</name>
<sequence length="75" mass="8211">MMLQSVLLSGVLLLVVTCDTTWVSDIHRIASVFVRSVISVTMPEYWASRQAAISITSKSLEGNLQPIHGGVGWRP</sequence>
<reference evidence="2 3" key="1">
    <citation type="submission" date="2024-09" db="EMBL/GenBank/DDBJ databases">
        <title>Chromosome-scale assembly of Riccia fluitans.</title>
        <authorList>
            <person name="Paukszto L."/>
            <person name="Sawicki J."/>
            <person name="Karawczyk K."/>
            <person name="Piernik-Szablinska J."/>
            <person name="Szczecinska M."/>
            <person name="Mazdziarz M."/>
        </authorList>
    </citation>
    <scope>NUCLEOTIDE SEQUENCE [LARGE SCALE GENOMIC DNA]</scope>
    <source>
        <strain evidence="2">Rf_01</strain>
        <tissue evidence="2">Aerial parts of the thallus</tissue>
    </source>
</reference>
<dbReference type="EMBL" id="JBHFFA010000008">
    <property type="protein sequence ID" value="KAL2607751.1"/>
    <property type="molecule type" value="Genomic_DNA"/>
</dbReference>
<dbReference type="Proteomes" id="UP001605036">
    <property type="component" value="Unassembled WGS sequence"/>
</dbReference>
<keyword evidence="3" id="KW-1185">Reference proteome</keyword>